<dbReference type="InterPro" id="IPR050397">
    <property type="entry name" value="Env_Response_Regulators"/>
</dbReference>
<dbReference type="GO" id="GO:0005829">
    <property type="term" value="C:cytosol"/>
    <property type="evidence" value="ECO:0007669"/>
    <property type="project" value="TreeGrafter"/>
</dbReference>
<keyword evidence="6" id="KW-1185">Reference proteome</keyword>
<dbReference type="PROSITE" id="PS51063">
    <property type="entry name" value="HTH_CRP_2"/>
    <property type="match status" value="1"/>
</dbReference>
<reference evidence="6" key="1">
    <citation type="journal article" date="2013" name="Proc. Natl. Acad. Sci. U.S.A.">
        <title>Improving the coverage of the cyanobacterial phylum using diversity-driven genome sequencing.</title>
        <authorList>
            <person name="Shih P.M."/>
            <person name="Wu D."/>
            <person name="Latifi A."/>
            <person name="Axen S.D."/>
            <person name="Fewer D.P."/>
            <person name="Talla E."/>
            <person name="Calteau A."/>
            <person name="Cai F."/>
            <person name="Tandeau de Marsac N."/>
            <person name="Rippka R."/>
            <person name="Herdman M."/>
            <person name="Sivonen K."/>
            <person name="Coursin T."/>
            <person name="Laurent T."/>
            <person name="Goodwin L."/>
            <person name="Nolan M."/>
            <person name="Davenport K.W."/>
            <person name="Han C.S."/>
            <person name="Rubin E.M."/>
            <person name="Eisen J.A."/>
            <person name="Woyke T."/>
            <person name="Gugger M."/>
            <person name="Kerfeld C.A."/>
        </authorList>
    </citation>
    <scope>NUCLEOTIDE SEQUENCE [LARGE SCALE GENOMIC DNA]</scope>
    <source>
        <strain evidence="6">ATCC 29371 / PCC 7437</strain>
    </source>
</reference>
<dbReference type="Gene3D" id="1.10.10.10">
    <property type="entry name" value="Winged helix-like DNA-binding domain superfamily/Winged helix DNA-binding domain"/>
    <property type="match status" value="1"/>
</dbReference>
<dbReference type="SUPFAM" id="SSF51206">
    <property type="entry name" value="cAMP-binding domain-like"/>
    <property type="match status" value="1"/>
</dbReference>
<dbReference type="EMBL" id="CP003653">
    <property type="protein sequence ID" value="AFZ34050.1"/>
    <property type="molecule type" value="Genomic_DNA"/>
</dbReference>
<dbReference type="GO" id="GO:0003700">
    <property type="term" value="F:DNA-binding transcription factor activity"/>
    <property type="evidence" value="ECO:0007669"/>
    <property type="project" value="TreeGrafter"/>
</dbReference>
<dbReference type="InterPro" id="IPR036390">
    <property type="entry name" value="WH_DNA-bd_sf"/>
</dbReference>
<accession>K9XN70</accession>
<dbReference type="SUPFAM" id="SSF46785">
    <property type="entry name" value="Winged helix' DNA-binding domain"/>
    <property type="match status" value="1"/>
</dbReference>
<dbReference type="Pfam" id="PF13545">
    <property type="entry name" value="HTH_Crp_2"/>
    <property type="match status" value="1"/>
</dbReference>
<dbReference type="eggNOG" id="COG0664">
    <property type="taxonomic scope" value="Bacteria"/>
</dbReference>
<keyword evidence="2" id="KW-0238">DNA-binding</keyword>
<dbReference type="SMART" id="SM00419">
    <property type="entry name" value="HTH_CRP"/>
    <property type="match status" value="1"/>
</dbReference>
<sequence length="188" mass="21831">MILMQETSKTNKRLHTFSPRELMPLQPEHFWLLKQGVVKTCTWNEEGTAITLGYWGSGDIVGHSLSLVNPYQIECLTTVEAICVPLRQCDWLSDSICRHIQQTEELLYIVRSERMYHRLLKILVWLARKFGREVERGKLIDLPLTHQELAEIIGTTRVTVTKLINQLEQEGVIARPRRNLIILQSDRS</sequence>
<dbReference type="STRING" id="111780.Sta7437_0441"/>
<evidence type="ECO:0000313" key="6">
    <source>
        <dbReference type="Proteomes" id="UP000010473"/>
    </source>
</evidence>
<dbReference type="CDD" id="cd00092">
    <property type="entry name" value="HTH_CRP"/>
    <property type="match status" value="1"/>
</dbReference>
<proteinExistence type="predicted"/>
<dbReference type="Proteomes" id="UP000010473">
    <property type="component" value="Chromosome"/>
</dbReference>
<evidence type="ECO:0000259" key="4">
    <source>
        <dbReference type="PROSITE" id="PS51063"/>
    </source>
</evidence>
<evidence type="ECO:0000313" key="5">
    <source>
        <dbReference type="EMBL" id="AFZ34050.1"/>
    </source>
</evidence>
<dbReference type="HOGENOM" id="CLU_075053_8_1_3"/>
<dbReference type="InterPro" id="IPR018490">
    <property type="entry name" value="cNMP-bd_dom_sf"/>
</dbReference>
<feature type="domain" description="HTH crp-type" evidence="4">
    <location>
        <begin position="113"/>
        <end position="186"/>
    </location>
</feature>
<gene>
    <name evidence="5" type="ordered locus">Sta7437_0441</name>
</gene>
<dbReference type="GO" id="GO:0003677">
    <property type="term" value="F:DNA binding"/>
    <property type="evidence" value="ECO:0007669"/>
    <property type="project" value="UniProtKB-KW"/>
</dbReference>
<organism evidence="5 6">
    <name type="scientific">Stanieria cyanosphaera (strain ATCC 29371 / PCC 7437)</name>
    <dbReference type="NCBI Taxonomy" id="111780"/>
    <lineage>
        <taxon>Bacteria</taxon>
        <taxon>Bacillati</taxon>
        <taxon>Cyanobacteriota</taxon>
        <taxon>Cyanophyceae</taxon>
        <taxon>Pleurocapsales</taxon>
        <taxon>Dermocarpellaceae</taxon>
        <taxon>Stanieria</taxon>
    </lineage>
</organism>
<dbReference type="InterPro" id="IPR036388">
    <property type="entry name" value="WH-like_DNA-bd_sf"/>
</dbReference>
<dbReference type="PANTHER" id="PTHR24567:SF65">
    <property type="entry name" value="REGULATORY PROTEIN CYSR HOMOLOG"/>
    <property type="match status" value="1"/>
</dbReference>
<protein>
    <submittedName>
        <fullName evidence="5">Transcriptional regulator, Crp/Fnr family</fullName>
    </submittedName>
</protein>
<keyword evidence="3" id="KW-0804">Transcription</keyword>
<dbReference type="AlphaFoldDB" id="K9XN70"/>
<evidence type="ECO:0000256" key="3">
    <source>
        <dbReference type="ARBA" id="ARBA00023163"/>
    </source>
</evidence>
<dbReference type="PANTHER" id="PTHR24567">
    <property type="entry name" value="CRP FAMILY TRANSCRIPTIONAL REGULATORY PROTEIN"/>
    <property type="match status" value="1"/>
</dbReference>
<dbReference type="RefSeq" id="WP_015191723.1">
    <property type="nucleotide sequence ID" value="NC_019748.1"/>
</dbReference>
<evidence type="ECO:0000256" key="2">
    <source>
        <dbReference type="ARBA" id="ARBA00023125"/>
    </source>
</evidence>
<dbReference type="Gene3D" id="2.60.120.10">
    <property type="entry name" value="Jelly Rolls"/>
    <property type="match status" value="1"/>
</dbReference>
<dbReference type="PATRIC" id="fig|111780.3.peg.457"/>
<dbReference type="PRINTS" id="PR00034">
    <property type="entry name" value="HTHCRP"/>
</dbReference>
<dbReference type="InterPro" id="IPR014710">
    <property type="entry name" value="RmlC-like_jellyroll"/>
</dbReference>
<keyword evidence="1" id="KW-0805">Transcription regulation</keyword>
<dbReference type="KEGG" id="scs:Sta7437_0441"/>
<name>K9XN70_STAC7</name>
<evidence type="ECO:0000256" key="1">
    <source>
        <dbReference type="ARBA" id="ARBA00023015"/>
    </source>
</evidence>
<dbReference type="InterPro" id="IPR012318">
    <property type="entry name" value="HTH_CRP"/>
</dbReference>